<comment type="caution">
    <text evidence="2">The sequence shown here is derived from an EMBL/GenBank/DDBJ whole genome shotgun (WGS) entry which is preliminary data.</text>
</comment>
<evidence type="ECO:0000256" key="1">
    <source>
        <dbReference type="SAM" id="MobiDB-lite"/>
    </source>
</evidence>
<protein>
    <submittedName>
        <fullName evidence="2">PKD2L1 isoform 2</fullName>
    </submittedName>
</protein>
<reference evidence="2 3" key="1">
    <citation type="submission" date="2017-12" db="EMBL/GenBank/DDBJ databases">
        <title>High-resolution comparative analysis of great ape genomes.</title>
        <authorList>
            <person name="Pollen A."/>
            <person name="Hastie A."/>
            <person name="Hormozdiari F."/>
            <person name="Dougherty M."/>
            <person name="Liu R."/>
            <person name="Chaisson M."/>
            <person name="Hoppe E."/>
            <person name="Hill C."/>
            <person name="Pang A."/>
            <person name="Hillier L."/>
            <person name="Baker C."/>
            <person name="Armstrong J."/>
            <person name="Shendure J."/>
            <person name="Paten B."/>
            <person name="Wilson R."/>
            <person name="Chao H."/>
            <person name="Schneider V."/>
            <person name="Ventura M."/>
            <person name="Kronenberg Z."/>
            <person name="Murali S."/>
            <person name="Gordon D."/>
            <person name="Cantsilieris S."/>
            <person name="Munson K."/>
            <person name="Nelson B."/>
            <person name="Raja A."/>
            <person name="Underwood J."/>
            <person name="Diekhans M."/>
            <person name="Fiddes I."/>
            <person name="Haussler D."/>
            <person name="Eichler E."/>
        </authorList>
    </citation>
    <scope>NUCLEOTIDE SEQUENCE [LARGE SCALE GENOMIC DNA]</scope>
    <source>
        <strain evidence="2">Yerkes chimp pedigree #C0471</strain>
    </source>
</reference>
<proteinExistence type="predicted"/>
<accession>A0A2J8PDE2</accession>
<evidence type="ECO:0000313" key="3">
    <source>
        <dbReference type="Proteomes" id="UP000236370"/>
    </source>
</evidence>
<sequence length="71" mass="7606">MNAVGSPEGQELQNLGSGAWDNPAYSGPPSPHGTLRVCTISSTGPLQPQPKKPEDEPQETAYRTRDFGEQP</sequence>
<organism evidence="2 3">
    <name type="scientific">Pan troglodytes</name>
    <name type="common">Chimpanzee</name>
    <dbReference type="NCBI Taxonomy" id="9598"/>
    <lineage>
        <taxon>Eukaryota</taxon>
        <taxon>Metazoa</taxon>
        <taxon>Chordata</taxon>
        <taxon>Craniata</taxon>
        <taxon>Vertebrata</taxon>
        <taxon>Euteleostomi</taxon>
        <taxon>Mammalia</taxon>
        <taxon>Eutheria</taxon>
        <taxon>Euarchontoglires</taxon>
        <taxon>Primates</taxon>
        <taxon>Haplorrhini</taxon>
        <taxon>Catarrhini</taxon>
        <taxon>Hominidae</taxon>
        <taxon>Pan</taxon>
    </lineage>
</organism>
<dbReference type="Proteomes" id="UP000236370">
    <property type="component" value="Unassembled WGS sequence"/>
</dbReference>
<gene>
    <name evidence="2" type="ORF">CK820_G0004140</name>
</gene>
<name>A0A2J8PDE2_PANTR</name>
<dbReference type="EMBL" id="NBAG03000216">
    <property type="protein sequence ID" value="PNI82035.1"/>
    <property type="molecule type" value="Genomic_DNA"/>
</dbReference>
<evidence type="ECO:0000313" key="2">
    <source>
        <dbReference type="EMBL" id="PNI82035.1"/>
    </source>
</evidence>
<feature type="compositionally biased region" description="Basic and acidic residues" evidence="1">
    <location>
        <begin position="62"/>
        <end position="71"/>
    </location>
</feature>
<feature type="region of interest" description="Disordered" evidence="1">
    <location>
        <begin position="1"/>
        <end position="71"/>
    </location>
</feature>
<dbReference type="AlphaFoldDB" id="A0A2J8PDE2"/>